<dbReference type="PIRSF" id="PIRSF000103">
    <property type="entry name" value="HIBADH"/>
    <property type="match status" value="1"/>
</dbReference>
<feature type="active site" evidence="4">
    <location>
        <position position="166"/>
    </location>
</feature>
<dbReference type="EnsemblProtists" id="EKX49103">
    <property type="protein sequence ID" value="EKX49103"/>
    <property type="gene ID" value="GUITHDRAFT_157458"/>
</dbReference>
<dbReference type="GeneID" id="17305774"/>
<dbReference type="InterPro" id="IPR036291">
    <property type="entry name" value="NAD(P)-bd_dom_sf"/>
</dbReference>
<dbReference type="SUPFAM" id="SSF51735">
    <property type="entry name" value="NAD(P)-binding Rossmann-fold domains"/>
    <property type="match status" value="1"/>
</dbReference>
<keyword evidence="3" id="KW-0520">NAD</keyword>
<dbReference type="RefSeq" id="XP_005836083.1">
    <property type="nucleotide sequence ID" value="XM_005836026.1"/>
</dbReference>
<reference evidence="7 9" key="1">
    <citation type="journal article" date="2012" name="Nature">
        <title>Algal genomes reveal evolutionary mosaicism and the fate of nucleomorphs.</title>
        <authorList>
            <consortium name="DOE Joint Genome Institute"/>
            <person name="Curtis B.A."/>
            <person name="Tanifuji G."/>
            <person name="Burki F."/>
            <person name="Gruber A."/>
            <person name="Irimia M."/>
            <person name="Maruyama S."/>
            <person name="Arias M.C."/>
            <person name="Ball S.G."/>
            <person name="Gile G.H."/>
            <person name="Hirakawa Y."/>
            <person name="Hopkins J.F."/>
            <person name="Kuo A."/>
            <person name="Rensing S.A."/>
            <person name="Schmutz J."/>
            <person name="Symeonidi A."/>
            <person name="Elias M."/>
            <person name="Eveleigh R.J."/>
            <person name="Herman E.K."/>
            <person name="Klute M.J."/>
            <person name="Nakayama T."/>
            <person name="Obornik M."/>
            <person name="Reyes-Prieto A."/>
            <person name="Armbrust E.V."/>
            <person name="Aves S.J."/>
            <person name="Beiko R.G."/>
            <person name="Coutinho P."/>
            <person name="Dacks J.B."/>
            <person name="Durnford D.G."/>
            <person name="Fast N.M."/>
            <person name="Green B.R."/>
            <person name="Grisdale C.J."/>
            <person name="Hempel F."/>
            <person name="Henrissat B."/>
            <person name="Hoppner M.P."/>
            <person name="Ishida K."/>
            <person name="Kim E."/>
            <person name="Koreny L."/>
            <person name="Kroth P.G."/>
            <person name="Liu Y."/>
            <person name="Malik S.B."/>
            <person name="Maier U.G."/>
            <person name="McRose D."/>
            <person name="Mock T."/>
            <person name="Neilson J.A."/>
            <person name="Onodera N.T."/>
            <person name="Poole A.M."/>
            <person name="Pritham E.J."/>
            <person name="Richards T.A."/>
            <person name="Rocap G."/>
            <person name="Roy S.W."/>
            <person name="Sarai C."/>
            <person name="Schaack S."/>
            <person name="Shirato S."/>
            <person name="Slamovits C.H."/>
            <person name="Spencer D.F."/>
            <person name="Suzuki S."/>
            <person name="Worden A.Z."/>
            <person name="Zauner S."/>
            <person name="Barry K."/>
            <person name="Bell C."/>
            <person name="Bharti A.K."/>
            <person name="Crow J.A."/>
            <person name="Grimwood J."/>
            <person name="Kramer R."/>
            <person name="Lindquist E."/>
            <person name="Lucas S."/>
            <person name="Salamov A."/>
            <person name="McFadden G.I."/>
            <person name="Lane C.E."/>
            <person name="Keeling P.J."/>
            <person name="Gray M.W."/>
            <person name="Grigoriev I.V."/>
            <person name="Archibald J.M."/>
        </authorList>
    </citation>
    <scope>NUCLEOTIDE SEQUENCE</scope>
    <source>
        <strain evidence="7 9">CCMP2712</strain>
    </source>
</reference>
<accession>L1JKQ2</accession>
<dbReference type="InterPro" id="IPR051265">
    <property type="entry name" value="HIBADH-related_NP60_sf"/>
</dbReference>
<dbReference type="InterPro" id="IPR029154">
    <property type="entry name" value="HIBADH-like_NADP-bd"/>
</dbReference>
<dbReference type="Gene3D" id="1.10.1040.10">
    <property type="entry name" value="N-(1-d-carboxylethyl)-l-norvaline Dehydrogenase, domain 2"/>
    <property type="match status" value="1"/>
</dbReference>
<evidence type="ECO:0000256" key="4">
    <source>
        <dbReference type="PIRSR" id="PIRSR000103-1"/>
    </source>
</evidence>
<evidence type="ECO:0000313" key="8">
    <source>
        <dbReference type="EnsemblProtists" id="EKX49103"/>
    </source>
</evidence>
<dbReference type="InterPro" id="IPR015815">
    <property type="entry name" value="HIBADH-related"/>
</dbReference>
<keyword evidence="2" id="KW-0560">Oxidoreductase</keyword>
<feature type="domain" description="6-phosphogluconate dehydrogenase NADP-binding" evidence="5">
    <location>
        <begin position="1"/>
        <end position="157"/>
    </location>
</feature>
<protein>
    <submittedName>
        <fullName evidence="7 8">Uncharacterized protein</fullName>
    </submittedName>
</protein>
<dbReference type="InterPro" id="IPR013328">
    <property type="entry name" value="6PGD_dom2"/>
</dbReference>
<evidence type="ECO:0000313" key="9">
    <source>
        <dbReference type="Proteomes" id="UP000011087"/>
    </source>
</evidence>
<dbReference type="AlphaFoldDB" id="L1JKQ2"/>
<sequence>MGIMGIPMAKNLLKAGYSVTVWNRSPEKCVPLVECGAQQANSPAEVVNQCDVTFAMLADPKAAKDVVYGTDDIQGVLSEIKEGKAYVDVSTVSDDCSRQICASIKEKGGRFLEAPVSGSKKPAEDGTLIFLCAGDKSLYDEVLPALNAMGKKSVFLGEVGAGAKMKLVVNMIMTSMLSAFSEGMALASSTGLQISDLLDVVDSGAIASPMFKLKGPLMNQGKYDPAFPLKHARKDINLALLLASQNELELPVSAAASQQYLKAEAKGAGGLDFSAVHRIYQDHQS</sequence>
<evidence type="ECO:0000256" key="3">
    <source>
        <dbReference type="ARBA" id="ARBA00023027"/>
    </source>
</evidence>
<dbReference type="InterPro" id="IPR006115">
    <property type="entry name" value="6PGDH_NADP-bd"/>
</dbReference>
<feature type="domain" description="3-hydroxyisobutyrate dehydrogenase-like NAD-binding" evidence="6">
    <location>
        <begin position="160"/>
        <end position="279"/>
    </location>
</feature>
<reference evidence="8" key="3">
    <citation type="submission" date="2015-06" db="UniProtKB">
        <authorList>
            <consortium name="EnsemblProtists"/>
        </authorList>
    </citation>
    <scope>IDENTIFICATION</scope>
</reference>
<dbReference type="GO" id="GO:0050661">
    <property type="term" value="F:NADP binding"/>
    <property type="evidence" value="ECO:0007669"/>
    <property type="project" value="InterPro"/>
</dbReference>
<dbReference type="EMBL" id="JH992983">
    <property type="protein sequence ID" value="EKX49103.1"/>
    <property type="molecule type" value="Genomic_DNA"/>
</dbReference>
<proteinExistence type="inferred from homology"/>
<dbReference type="PANTHER" id="PTHR43580:SF2">
    <property type="entry name" value="CYTOKINE-LIKE NUCLEAR FACTOR N-PAC"/>
    <property type="match status" value="1"/>
</dbReference>
<name>L1JKQ2_GUITC</name>
<evidence type="ECO:0000259" key="5">
    <source>
        <dbReference type="Pfam" id="PF03446"/>
    </source>
</evidence>
<dbReference type="KEGG" id="gtt:GUITHDRAFT_157458"/>
<evidence type="ECO:0000256" key="1">
    <source>
        <dbReference type="ARBA" id="ARBA00007598"/>
    </source>
</evidence>
<comment type="similarity">
    <text evidence="1">Belongs to the HIBADH-related family. NP60 subfamily.</text>
</comment>
<dbReference type="HOGENOM" id="CLU_035117_0_0_1"/>
<evidence type="ECO:0000313" key="7">
    <source>
        <dbReference type="EMBL" id="EKX49103.1"/>
    </source>
</evidence>
<dbReference type="Pfam" id="PF03446">
    <property type="entry name" value="NAD_binding_2"/>
    <property type="match status" value="1"/>
</dbReference>
<dbReference type="Gene3D" id="3.40.50.720">
    <property type="entry name" value="NAD(P)-binding Rossmann-like Domain"/>
    <property type="match status" value="1"/>
</dbReference>
<dbReference type="OMA" id="LHDKDFG"/>
<dbReference type="PaxDb" id="55529-EKX49103"/>
<dbReference type="eggNOG" id="KOG0409">
    <property type="taxonomic scope" value="Eukaryota"/>
</dbReference>
<reference evidence="9" key="2">
    <citation type="submission" date="2012-11" db="EMBL/GenBank/DDBJ databases">
        <authorList>
            <person name="Kuo A."/>
            <person name="Curtis B.A."/>
            <person name="Tanifuji G."/>
            <person name="Burki F."/>
            <person name="Gruber A."/>
            <person name="Irimia M."/>
            <person name="Maruyama S."/>
            <person name="Arias M.C."/>
            <person name="Ball S.G."/>
            <person name="Gile G.H."/>
            <person name="Hirakawa Y."/>
            <person name="Hopkins J.F."/>
            <person name="Rensing S.A."/>
            <person name="Schmutz J."/>
            <person name="Symeonidi A."/>
            <person name="Elias M."/>
            <person name="Eveleigh R.J."/>
            <person name="Herman E.K."/>
            <person name="Klute M.J."/>
            <person name="Nakayama T."/>
            <person name="Obornik M."/>
            <person name="Reyes-Prieto A."/>
            <person name="Armbrust E.V."/>
            <person name="Aves S.J."/>
            <person name="Beiko R.G."/>
            <person name="Coutinho P."/>
            <person name="Dacks J.B."/>
            <person name="Durnford D.G."/>
            <person name="Fast N.M."/>
            <person name="Green B.R."/>
            <person name="Grisdale C."/>
            <person name="Hempe F."/>
            <person name="Henrissat B."/>
            <person name="Hoppner M.P."/>
            <person name="Ishida K.-I."/>
            <person name="Kim E."/>
            <person name="Koreny L."/>
            <person name="Kroth P.G."/>
            <person name="Liu Y."/>
            <person name="Malik S.-B."/>
            <person name="Maier U.G."/>
            <person name="McRose D."/>
            <person name="Mock T."/>
            <person name="Neilson J.A."/>
            <person name="Onodera N.T."/>
            <person name="Poole A.M."/>
            <person name="Pritham E.J."/>
            <person name="Richards T.A."/>
            <person name="Rocap G."/>
            <person name="Roy S.W."/>
            <person name="Sarai C."/>
            <person name="Schaack S."/>
            <person name="Shirato S."/>
            <person name="Slamovits C.H."/>
            <person name="Spencer D.F."/>
            <person name="Suzuki S."/>
            <person name="Worden A.Z."/>
            <person name="Zauner S."/>
            <person name="Barry K."/>
            <person name="Bell C."/>
            <person name="Bharti A.K."/>
            <person name="Crow J.A."/>
            <person name="Grimwood J."/>
            <person name="Kramer R."/>
            <person name="Lindquist E."/>
            <person name="Lucas S."/>
            <person name="Salamov A."/>
            <person name="McFadden G.I."/>
            <person name="Lane C.E."/>
            <person name="Keeling P.J."/>
            <person name="Gray M.W."/>
            <person name="Grigoriev I.V."/>
            <person name="Archibald J.M."/>
        </authorList>
    </citation>
    <scope>NUCLEOTIDE SEQUENCE</scope>
    <source>
        <strain evidence="9">CCMP2712</strain>
    </source>
</reference>
<organism evidence="7">
    <name type="scientific">Guillardia theta (strain CCMP2712)</name>
    <name type="common">Cryptophyte</name>
    <dbReference type="NCBI Taxonomy" id="905079"/>
    <lineage>
        <taxon>Eukaryota</taxon>
        <taxon>Cryptophyceae</taxon>
        <taxon>Pyrenomonadales</taxon>
        <taxon>Geminigeraceae</taxon>
        <taxon>Guillardia</taxon>
    </lineage>
</organism>
<dbReference type="GO" id="GO:0051287">
    <property type="term" value="F:NAD binding"/>
    <property type="evidence" value="ECO:0007669"/>
    <property type="project" value="InterPro"/>
</dbReference>
<dbReference type="InterPro" id="IPR008927">
    <property type="entry name" value="6-PGluconate_DH-like_C_sf"/>
</dbReference>
<evidence type="ECO:0000259" key="6">
    <source>
        <dbReference type="Pfam" id="PF14833"/>
    </source>
</evidence>
<keyword evidence="9" id="KW-1185">Reference proteome</keyword>
<dbReference type="PANTHER" id="PTHR43580">
    <property type="entry name" value="OXIDOREDUCTASE GLYR1-RELATED"/>
    <property type="match status" value="1"/>
</dbReference>
<dbReference type="FunFam" id="3.40.50.720:FF:000058">
    <property type="entry name" value="Putative oxidoreductase GLYR1 homolog"/>
    <property type="match status" value="1"/>
</dbReference>
<gene>
    <name evidence="7" type="ORF">GUITHDRAFT_157458</name>
</gene>
<evidence type="ECO:0000256" key="2">
    <source>
        <dbReference type="ARBA" id="ARBA00023002"/>
    </source>
</evidence>
<dbReference type="OrthoDB" id="435038at2759"/>
<dbReference type="Pfam" id="PF14833">
    <property type="entry name" value="NAD_binding_11"/>
    <property type="match status" value="1"/>
</dbReference>
<dbReference type="GO" id="GO:0016491">
    <property type="term" value="F:oxidoreductase activity"/>
    <property type="evidence" value="ECO:0007669"/>
    <property type="project" value="UniProtKB-KW"/>
</dbReference>
<dbReference type="Proteomes" id="UP000011087">
    <property type="component" value="Unassembled WGS sequence"/>
</dbReference>
<dbReference type="STRING" id="905079.L1JKQ2"/>
<dbReference type="SUPFAM" id="SSF48179">
    <property type="entry name" value="6-phosphogluconate dehydrogenase C-terminal domain-like"/>
    <property type="match status" value="1"/>
</dbReference>